<dbReference type="PROSITE" id="PS51257">
    <property type="entry name" value="PROKAR_LIPOPROTEIN"/>
    <property type="match status" value="1"/>
</dbReference>
<protein>
    <recommendedName>
        <fullName evidence="3">Lipoprotein</fullName>
    </recommendedName>
</protein>
<dbReference type="Proteomes" id="UP000005801">
    <property type="component" value="Unassembled WGS sequence"/>
</dbReference>
<evidence type="ECO:0000313" key="2">
    <source>
        <dbReference type="Proteomes" id="UP000005801"/>
    </source>
</evidence>
<gene>
    <name evidence="1" type="ORF">PPSIR1_26176</name>
</gene>
<dbReference type="AlphaFoldDB" id="A6GFX9"/>
<dbReference type="EMBL" id="ABCS01000099">
    <property type="protein sequence ID" value="EDM75224.1"/>
    <property type="molecule type" value="Genomic_DNA"/>
</dbReference>
<name>A6GFX9_9BACT</name>
<keyword evidence="2" id="KW-1185">Reference proteome</keyword>
<evidence type="ECO:0008006" key="3">
    <source>
        <dbReference type="Google" id="ProtNLM"/>
    </source>
</evidence>
<dbReference type="RefSeq" id="WP_006975619.1">
    <property type="nucleotide sequence ID" value="NZ_ABCS01000099.1"/>
</dbReference>
<dbReference type="STRING" id="391625.PPSIR1_26176"/>
<evidence type="ECO:0000313" key="1">
    <source>
        <dbReference type="EMBL" id="EDM75224.1"/>
    </source>
</evidence>
<sequence>MSRTRTELPKTPLLTLALAGLATLGGCSKFTAPKTNPEEVKALETYQARVEAFAAAAASVPADLPALASVKLPAPLESCGAMRCDDGGVGNAKLVSDLEGLRSSTRNMLEAAKAGREDFNLSYMRERGYFEALPELDYFALVQPDQEASYEDGQNGSWRGRVVVWDANANTWIGAVSVDLTGPDPSVIVTNVEFGPGGSQTITYIDDASGDRSRAQAKFDQVLRRAYTAALTHGVDVTRPEQALRDAPRDIAVELPKAGVVVVEGSGVARVLSAEGVLDPALNEVTDVVVTPSGVAFHRAANALAEGVSDLVVVEGKTVYDARSWADWGPSRNVRLRLDEGQLWMFDSVDGDRAGYWTGASWSYLAKPEGELGFKEVAKGSAGAVLLGVDGSGGSRLYLQQGEGWSSLDIDGQPMAVAAVGERSYVGTTTGLWQVEAGEATRLIKGPSRNLTDFAGGVVASNQRKLGYSKGELVRVVDGELSRLGLKIDSYDEFAVGSKGEVVVESEGGLSLAVPGAERVEIALEGDVESLDFDAAGRLWIGTDAAVYCWSAGELSPITVEGVTSVRIIRAIGEGLDPSAVSAG</sequence>
<reference evidence="1 2" key="1">
    <citation type="submission" date="2007-06" db="EMBL/GenBank/DDBJ databases">
        <authorList>
            <person name="Shimkets L."/>
            <person name="Ferriera S."/>
            <person name="Johnson J."/>
            <person name="Kravitz S."/>
            <person name="Beeson K."/>
            <person name="Sutton G."/>
            <person name="Rogers Y.-H."/>
            <person name="Friedman R."/>
            <person name="Frazier M."/>
            <person name="Venter J.C."/>
        </authorList>
    </citation>
    <scope>NUCLEOTIDE SEQUENCE [LARGE SCALE GENOMIC DNA]</scope>
    <source>
        <strain evidence="1 2">SIR-1</strain>
    </source>
</reference>
<proteinExistence type="predicted"/>
<accession>A6GFX9</accession>
<comment type="caution">
    <text evidence="1">The sequence shown here is derived from an EMBL/GenBank/DDBJ whole genome shotgun (WGS) entry which is preliminary data.</text>
</comment>
<organism evidence="1 2">
    <name type="scientific">Plesiocystis pacifica SIR-1</name>
    <dbReference type="NCBI Taxonomy" id="391625"/>
    <lineage>
        <taxon>Bacteria</taxon>
        <taxon>Pseudomonadati</taxon>
        <taxon>Myxococcota</taxon>
        <taxon>Polyangia</taxon>
        <taxon>Nannocystales</taxon>
        <taxon>Nannocystaceae</taxon>
        <taxon>Plesiocystis</taxon>
    </lineage>
</organism>